<evidence type="ECO:0000313" key="2">
    <source>
        <dbReference type="EMBL" id="KAK1118603.1"/>
    </source>
</evidence>
<feature type="region of interest" description="Disordered" evidence="1">
    <location>
        <begin position="25"/>
        <end position="49"/>
    </location>
</feature>
<evidence type="ECO:0000256" key="1">
    <source>
        <dbReference type="SAM" id="MobiDB-lite"/>
    </source>
</evidence>
<name>A0AA40FGI6_9HYME</name>
<feature type="compositionally biased region" description="Low complexity" evidence="1">
    <location>
        <begin position="33"/>
        <end position="44"/>
    </location>
</feature>
<organism evidence="2 3">
    <name type="scientific">Melipona bicolor</name>
    <dbReference type="NCBI Taxonomy" id="60889"/>
    <lineage>
        <taxon>Eukaryota</taxon>
        <taxon>Metazoa</taxon>
        <taxon>Ecdysozoa</taxon>
        <taxon>Arthropoda</taxon>
        <taxon>Hexapoda</taxon>
        <taxon>Insecta</taxon>
        <taxon>Pterygota</taxon>
        <taxon>Neoptera</taxon>
        <taxon>Endopterygota</taxon>
        <taxon>Hymenoptera</taxon>
        <taxon>Apocrita</taxon>
        <taxon>Aculeata</taxon>
        <taxon>Apoidea</taxon>
        <taxon>Anthophila</taxon>
        <taxon>Apidae</taxon>
        <taxon>Melipona</taxon>
    </lineage>
</organism>
<sequence>MLLEMPKHWYTRLLGLAFNTHPLHQPLANGHVSDSSSSSSSSSSSRKHVRMEYRNWVWVNSAKTRANPKRP</sequence>
<dbReference type="EMBL" id="JAHYIQ010000042">
    <property type="protein sequence ID" value="KAK1118603.1"/>
    <property type="molecule type" value="Genomic_DNA"/>
</dbReference>
<reference evidence="2" key="1">
    <citation type="submission" date="2021-10" db="EMBL/GenBank/DDBJ databases">
        <title>Melipona bicolor Genome sequencing and assembly.</title>
        <authorList>
            <person name="Araujo N.S."/>
            <person name="Arias M.C."/>
        </authorList>
    </citation>
    <scope>NUCLEOTIDE SEQUENCE</scope>
    <source>
        <strain evidence="2">USP_2M_L1-L4_2017</strain>
        <tissue evidence="2">Whole body</tissue>
    </source>
</reference>
<dbReference type="AlphaFoldDB" id="A0AA40FGI6"/>
<feature type="non-terminal residue" evidence="2">
    <location>
        <position position="71"/>
    </location>
</feature>
<proteinExistence type="predicted"/>
<evidence type="ECO:0000313" key="3">
    <source>
        <dbReference type="Proteomes" id="UP001177670"/>
    </source>
</evidence>
<comment type="caution">
    <text evidence="2">The sequence shown here is derived from an EMBL/GenBank/DDBJ whole genome shotgun (WGS) entry which is preliminary data.</text>
</comment>
<keyword evidence="3" id="KW-1185">Reference proteome</keyword>
<accession>A0AA40FGI6</accession>
<dbReference type="Proteomes" id="UP001177670">
    <property type="component" value="Unassembled WGS sequence"/>
</dbReference>
<gene>
    <name evidence="2" type="ORF">K0M31_014909</name>
</gene>
<protein>
    <submittedName>
        <fullName evidence="2">Uncharacterized protein</fullName>
    </submittedName>
</protein>